<accession>A0AAN8AGT2</accession>
<feature type="compositionally biased region" description="Acidic residues" evidence="1">
    <location>
        <begin position="27"/>
        <end position="39"/>
    </location>
</feature>
<dbReference type="EMBL" id="JAUZQC010000012">
    <property type="protein sequence ID" value="KAK5862181.1"/>
    <property type="molecule type" value="Genomic_DNA"/>
</dbReference>
<name>A0AAN8AGT2_ELEMC</name>
<reference evidence="2 3" key="1">
    <citation type="journal article" date="2023" name="Genes (Basel)">
        <title>Chromosome-Level Genome Assembly and Circadian Gene Repertoire of the Patagonia Blennie Eleginops maclovinus-The Closest Ancestral Proxy of Antarctic Cryonotothenioids.</title>
        <authorList>
            <person name="Cheng C.C."/>
            <person name="Rivera-Colon A.G."/>
            <person name="Minhas B.F."/>
            <person name="Wilson L."/>
            <person name="Rayamajhi N."/>
            <person name="Vargas-Chacoff L."/>
            <person name="Catchen J.M."/>
        </authorList>
    </citation>
    <scope>NUCLEOTIDE SEQUENCE [LARGE SCALE GENOMIC DNA]</scope>
    <source>
        <strain evidence="2">JMC-PN-2008</strain>
    </source>
</reference>
<feature type="compositionally biased region" description="Polar residues" evidence="1">
    <location>
        <begin position="7"/>
        <end position="16"/>
    </location>
</feature>
<feature type="region of interest" description="Disordered" evidence="1">
    <location>
        <begin position="1"/>
        <end position="73"/>
    </location>
</feature>
<reference evidence="2 3" key="2">
    <citation type="journal article" date="2023" name="Mol. Biol. Evol.">
        <title>Genomics of Secondarily Temperate Adaptation in the Only Non-Antarctic Icefish.</title>
        <authorList>
            <person name="Rivera-Colon A.G."/>
            <person name="Rayamajhi N."/>
            <person name="Minhas B.F."/>
            <person name="Madrigal G."/>
            <person name="Bilyk K.T."/>
            <person name="Yoon V."/>
            <person name="Hune M."/>
            <person name="Gregory S."/>
            <person name="Cheng C.H.C."/>
            <person name="Catchen J.M."/>
        </authorList>
    </citation>
    <scope>NUCLEOTIDE SEQUENCE [LARGE SCALE GENOMIC DNA]</scope>
    <source>
        <strain evidence="2">JMC-PN-2008</strain>
    </source>
</reference>
<feature type="compositionally biased region" description="Low complexity" evidence="1">
    <location>
        <begin position="40"/>
        <end position="56"/>
    </location>
</feature>
<comment type="caution">
    <text evidence="2">The sequence shown here is derived from an EMBL/GenBank/DDBJ whole genome shotgun (WGS) entry which is preliminary data.</text>
</comment>
<organism evidence="2 3">
    <name type="scientific">Eleginops maclovinus</name>
    <name type="common">Patagonian blennie</name>
    <name type="synonym">Eleginus maclovinus</name>
    <dbReference type="NCBI Taxonomy" id="56733"/>
    <lineage>
        <taxon>Eukaryota</taxon>
        <taxon>Metazoa</taxon>
        <taxon>Chordata</taxon>
        <taxon>Craniata</taxon>
        <taxon>Vertebrata</taxon>
        <taxon>Euteleostomi</taxon>
        <taxon>Actinopterygii</taxon>
        <taxon>Neopterygii</taxon>
        <taxon>Teleostei</taxon>
        <taxon>Neoteleostei</taxon>
        <taxon>Acanthomorphata</taxon>
        <taxon>Eupercaria</taxon>
        <taxon>Perciformes</taxon>
        <taxon>Notothenioidei</taxon>
        <taxon>Eleginopidae</taxon>
        <taxon>Eleginops</taxon>
    </lineage>
</organism>
<evidence type="ECO:0000313" key="2">
    <source>
        <dbReference type="EMBL" id="KAK5862181.1"/>
    </source>
</evidence>
<proteinExistence type="predicted"/>
<dbReference type="Proteomes" id="UP001346869">
    <property type="component" value="Unassembled WGS sequence"/>
</dbReference>
<dbReference type="AlphaFoldDB" id="A0AAN8AGT2"/>
<protein>
    <submittedName>
        <fullName evidence="2">Uncharacterized protein</fullName>
    </submittedName>
</protein>
<evidence type="ECO:0000256" key="1">
    <source>
        <dbReference type="SAM" id="MobiDB-lite"/>
    </source>
</evidence>
<sequence length="73" mass="7614">MRVQECPGSQSHSVMRNESLGGVGGEDGNESEDEKECEVEAVAAEGADVEPAVAGEWSGHVSVKNAKQGVEQD</sequence>
<evidence type="ECO:0000313" key="3">
    <source>
        <dbReference type="Proteomes" id="UP001346869"/>
    </source>
</evidence>
<keyword evidence="3" id="KW-1185">Reference proteome</keyword>
<gene>
    <name evidence="2" type="ORF">PBY51_017604</name>
</gene>